<dbReference type="PROSITE" id="PS50089">
    <property type="entry name" value="ZF_RING_2"/>
    <property type="match status" value="1"/>
</dbReference>
<gene>
    <name evidence="6" type="primary">ie-2</name>
</gene>
<dbReference type="EMBL" id="KP763670">
    <property type="protein sequence ID" value="AKN81019.1"/>
    <property type="molecule type" value="Genomic_DNA"/>
</dbReference>
<feature type="domain" description="RING-type" evidence="5">
    <location>
        <begin position="62"/>
        <end position="110"/>
    </location>
</feature>
<evidence type="ECO:0000256" key="3">
    <source>
        <dbReference type="ARBA" id="ARBA00022833"/>
    </source>
</evidence>
<keyword evidence="2 4" id="KW-0863">Zinc-finger</keyword>
<dbReference type="GeneID" id="40526637"/>
<evidence type="ECO:0000259" key="5">
    <source>
        <dbReference type="PROSITE" id="PS50089"/>
    </source>
</evidence>
<keyword evidence="7" id="KW-1185">Reference proteome</keyword>
<organism evidence="6 7">
    <name type="scientific">Lonomia obliqua multiple nucleopolyhedrovirus</name>
    <dbReference type="NCBI Taxonomy" id="134394"/>
    <lineage>
        <taxon>Viruses</taxon>
        <taxon>Viruses incertae sedis</taxon>
        <taxon>Naldaviricetes</taxon>
        <taxon>Lefavirales</taxon>
        <taxon>Baculoviridae</taxon>
        <taxon>Alphabaculovirus</taxon>
        <taxon>Alphabaculovirus lonobliquae</taxon>
        <taxon>Lonomia obliqua nucleopolyhedrovirus</taxon>
    </lineage>
</organism>
<keyword evidence="1" id="KW-0479">Metal-binding</keyword>
<dbReference type="InterPro" id="IPR017907">
    <property type="entry name" value="Znf_RING_CS"/>
</dbReference>
<evidence type="ECO:0000256" key="2">
    <source>
        <dbReference type="ARBA" id="ARBA00022771"/>
    </source>
</evidence>
<evidence type="ECO:0000313" key="6">
    <source>
        <dbReference type="EMBL" id="AKN81019.1"/>
    </source>
</evidence>
<keyword evidence="3" id="KW-0862">Zinc</keyword>
<evidence type="ECO:0000313" key="7">
    <source>
        <dbReference type="Proteomes" id="UP000297030"/>
    </source>
</evidence>
<proteinExistence type="predicted"/>
<accession>A0A126FCB9</accession>
<reference evidence="6 7" key="1">
    <citation type="submission" date="2015-02" db="EMBL/GenBank/DDBJ databases">
        <title>Complete genome of a baculovirus isolated from a medical interest larvae: lLonomia obliqua (Lepidoptera: Saturniidae).</title>
        <authorList>
            <person name="Clara A.-S.W."/>
            <person name="Daniel A.-A.M.P."/>
            <person name="Miguel A.S."/>
            <person name="Jhon F.E.A."/>
            <person name="Fabricio M.S."/>
            <person name="Jose W.L.C."/>
            <person name="Bergmann R.M."/>
            <person name="Fernando M.L."/>
        </authorList>
    </citation>
    <scope>NUCLEOTIDE SEQUENCE [LARGE SCALE GENOMIC DNA]</scope>
    <source>
        <strain evidence="6">SP/2000</strain>
    </source>
</reference>
<evidence type="ECO:0000256" key="1">
    <source>
        <dbReference type="ARBA" id="ARBA00022723"/>
    </source>
</evidence>
<evidence type="ECO:0000256" key="4">
    <source>
        <dbReference type="PROSITE-ProRule" id="PRU00175"/>
    </source>
</evidence>
<name>A0A126FCB9_9ABAC</name>
<dbReference type="InterPro" id="IPR001841">
    <property type="entry name" value="Znf_RING"/>
</dbReference>
<dbReference type="PROSITE" id="PS00518">
    <property type="entry name" value="ZF_RING_1"/>
    <property type="match status" value="1"/>
</dbReference>
<dbReference type="KEGG" id="vg:40526637"/>
<dbReference type="Proteomes" id="UP000297030">
    <property type="component" value="Segment"/>
</dbReference>
<sequence length="215" mass="25288">MFCFRFLYTMESDKSTTNNKYKIYTSIDCQSDDSDSDMSISDDAIAAFDVNLTPYKTFTLICFKCYQLYSEVRDGMSLFVRYEKCDHALCLKCAISIFTQYKYLECDKCKTINRGVNIFTREAVIFANLSKSDTTNDFVFSHWIDLNNVHLYQEPKEILHLKLSQLKYQQTKLIKIQLKKLKIATLEKRKLEELKFKKVNPIKIKKTTTKSKTKK</sequence>
<dbReference type="GO" id="GO:0008270">
    <property type="term" value="F:zinc ion binding"/>
    <property type="evidence" value="ECO:0007669"/>
    <property type="project" value="UniProtKB-KW"/>
</dbReference>
<protein>
    <submittedName>
        <fullName evidence="6">Immediate early protein 2</fullName>
    </submittedName>
</protein>
<dbReference type="RefSeq" id="YP_009666367.1">
    <property type="nucleotide sequence ID" value="NC_043520.1"/>
</dbReference>